<dbReference type="Gene3D" id="3.30.70.100">
    <property type="match status" value="1"/>
</dbReference>
<comment type="caution">
    <text evidence="8">The sequence shown here is derived from an EMBL/GenBank/DDBJ whole genome shotgun (WGS) entry which is preliminary data.</text>
</comment>
<dbReference type="Pfam" id="PF00403">
    <property type="entry name" value="HMA"/>
    <property type="match status" value="1"/>
</dbReference>
<feature type="domain" description="HMA" evidence="7">
    <location>
        <begin position="2"/>
        <end position="68"/>
    </location>
</feature>
<dbReference type="PANTHER" id="PTHR46594:SF4">
    <property type="entry name" value="P-TYPE CATION-TRANSPORTING ATPASE"/>
    <property type="match status" value="1"/>
</dbReference>
<dbReference type="EMBL" id="JMQC01000008">
    <property type="protein sequence ID" value="KFN01667.1"/>
    <property type="molecule type" value="Genomic_DNA"/>
</dbReference>
<dbReference type="PATRIC" id="fig|1405.8.peg.193"/>
<evidence type="ECO:0000256" key="4">
    <source>
        <dbReference type="ARBA" id="ARBA00022723"/>
    </source>
</evidence>
<organism evidence="8 10">
    <name type="scientific">Bacillus clarus</name>
    <dbReference type="NCBI Taxonomy" id="2338372"/>
    <lineage>
        <taxon>Bacteria</taxon>
        <taxon>Bacillati</taxon>
        <taxon>Bacillota</taxon>
        <taxon>Bacilli</taxon>
        <taxon>Bacillales</taxon>
        <taxon>Bacillaceae</taxon>
        <taxon>Bacillus</taxon>
        <taxon>Bacillus cereus group</taxon>
    </lineage>
</organism>
<dbReference type="EMBL" id="QVOD01000015">
    <property type="protein sequence ID" value="RFT66412.1"/>
    <property type="molecule type" value="Genomic_DNA"/>
</dbReference>
<evidence type="ECO:0000256" key="2">
    <source>
        <dbReference type="ARBA" id="ARBA00015313"/>
    </source>
</evidence>
<sequence length="68" mass="7276">MENVTLQVEGMSCGHCVNSIEGNVGALNGVENVKVHLDKGSVEVKFDSSVVTLKDILAVIEDQGYEVQ</sequence>
<dbReference type="STRING" id="1405.B7492_19820"/>
<dbReference type="PROSITE" id="PS50846">
    <property type="entry name" value="HMA_2"/>
    <property type="match status" value="1"/>
</dbReference>
<evidence type="ECO:0000313" key="10">
    <source>
        <dbReference type="Proteomes" id="UP000029389"/>
    </source>
</evidence>
<dbReference type="NCBIfam" id="NF033795">
    <property type="entry name" value="chaper_CopZ_Bs"/>
    <property type="match status" value="1"/>
</dbReference>
<reference evidence="8 10" key="1">
    <citation type="submission" date="2014-04" db="EMBL/GenBank/DDBJ databases">
        <authorList>
            <person name="Bishop-Lilly K.A."/>
            <person name="Broomall S.M."/>
            <person name="Chain P.S."/>
            <person name="Chertkov O."/>
            <person name="Coyne S.R."/>
            <person name="Daligault H.E."/>
            <person name="Davenport K.W."/>
            <person name="Erkkila T."/>
            <person name="Frey K.G."/>
            <person name="Gibbons H.S."/>
            <person name="Gu W."/>
            <person name="Jaissle J."/>
            <person name="Johnson S.L."/>
            <person name="Koroleva G.I."/>
            <person name="Ladner J.T."/>
            <person name="Lo C.-C."/>
            <person name="Minogue T.D."/>
            <person name="Munk C."/>
            <person name="Palacios G.F."/>
            <person name="Redden C.L."/>
            <person name="Rosenzweig C.N."/>
            <person name="Scholz M.B."/>
            <person name="Teshima H."/>
            <person name="Xu Y."/>
        </authorList>
    </citation>
    <scope>NUCLEOTIDE SEQUENCE [LARGE SCALE GENOMIC DNA]</scope>
    <source>
        <strain evidence="8 10">BHP</strain>
    </source>
</reference>
<dbReference type="InterPro" id="IPR006122">
    <property type="entry name" value="HMA_Cu_ion-bd"/>
</dbReference>
<evidence type="ECO:0000256" key="6">
    <source>
        <dbReference type="ARBA" id="ARBA00023186"/>
    </source>
</evidence>
<proteinExistence type="predicted"/>
<dbReference type="GO" id="GO:0005507">
    <property type="term" value="F:copper ion binding"/>
    <property type="evidence" value="ECO:0007669"/>
    <property type="project" value="InterPro"/>
</dbReference>
<dbReference type="InterPro" id="IPR036163">
    <property type="entry name" value="HMA_dom_sf"/>
</dbReference>
<evidence type="ECO:0000313" key="8">
    <source>
        <dbReference type="EMBL" id="KFN01667.1"/>
    </source>
</evidence>
<comment type="subcellular location">
    <subcellularLocation>
        <location evidence="1">Cytoplasm</location>
    </subcellularLocation>
</comment>
<dbReference type="CDD" id="cd00371">
    <property type="entry name" value="HMA"/>
    <property type="match status" value="1"/>
</dbReference>
<dbReference type="NCBIfam" id="TIGR00003">
    <property type="entry name" value="copper ion binding protein"/>
    <property type="match status" value="1"/>
</dbReference>
<keyword evidence="6" id="KW-0143">Chaperone</keyword>
<gene>
    <name evidence="8" type="primary">copZ</name>
    <name evidence="9" type="ORF">D0U04_14500</name>
    <name evidence="8" type="ORF">DJ93_40</name>
</gene>
<dbReference type="FunFam" id="3.30.70.100:FF:000001">
    <property type="entry name" value="ATPase copper transporting beta"/>
    <property type="match status" value="1"/>
</dbReference>
<evidence type="ECO:0000256" key="5">
    <source>
        <dbReference type="ARBA" id="ARBA00023008"/>
    </source>
</evidence>
<dbReference type="PROSITE" id="PS01047">
    <property type="entry name" value="HMA_1"/>
    <property type="match status" value="1"/>
</dbReference>
<accession>A0A090YTW1</accession>
<keyword evidence="4" id="KW-0479">Metal-binding</keyword>
<dbReference type="InterPro" id="IPR049740">
    <property type="entry name" value="CopZ"/>
</dbReference>
<dbReference type="InterPro" id="IPR017969">
    <property type="entry name" value="Heavy-metal-associated_CS"/>
</dbReference>
<dbReference type="InterPro" id="IPR006121">
    <property type="entry name" value="HMA_dom"/>
</dbReference>
<evidence type="ECO:0000256" key="1">
    <source>
        <dbReference type="ARBA" id="ARBA00004496"/>
    </source>
</evidence>
<evidence type="ECO:0000313" key="9">
    <source>
        <dbReference type="EMBL" id="RFT66412.1"/>
    </source>
</evidence>
<name>A0A090YTW1_9BACI</name>
<dbReference type="GO" id="GO:0005737">
    <property type="term" value="C:cytoplasm"/>
    <property type="evidence" value="ECO:0007669"/>
    <property type="project" value="UniProtKB-SubCell"/>
</dbReference>
<dbReference type="Proteomes" id="UP000029389">
    <property type="component" value="Unassembled WGS sequence"/>
</dbReference>
<dbReference type="PANTHER" id="PTHR46594">
    <property type="entry name" value="P-TYPE CATION-TRANSPORTING ATPASE"/>
    <property type="match status" value="1"/>
</dbReference>
<keyword evidence="3" id="KW-0963">Cytoplasm</keyword>
<evidence type="ECO:0000313" key="11">
    <source>
        <dbReference type="Proteomes" id="UP000264294"/>
    </source>
</evidence>
<reference evidence="9 11" key="2">
    <citation type="submission" date="2018-08" db="EMBL/GenBank/DDBJ databases">
        <title>Bacillus clarus sp. nov. strain PS00077A.</title>
        <authorList>
            <person name="Mendez Acevedo M."/>
            <person name="Carroll L."/>
            <person name="Mukherjee M."/>
            <person name="Wiedmann M."/>
            <person name="Kovac J."/>
        </authorList>
    </citation>
    <scope>NUCLEOTIDE SEQUENCE [LARGE SCALE GENOMIC DNA]</scope>
    <source>
        <strain evidence="9 11">PS00077A</strain>
    </source>
</reference>
<dbReference type="SUPFAM" id="SSF55008">
    <property type="entry name" value="HMA, heavy metal-associated domain"/>
    <property type="match status" value="1"/>
</dbReference>
<keyword evidence="5" id="KW-0186">Copper</keyword>
<dbReference type="AlphaFoldDB" id="A0A090YTW1"/>
<dbReference type="RefSeq" id="WP_042978776.1">
    <property type="nucleotide sequence ID" value="NZ_JMQC01000008.1"/>
</dbReference>
<evidence type="ECO:0000256" key="3">
    <source>
        <dbReference type="ARBA" id="ARBA00022490"/>
    </source>
</evidence>
<dbReference type="PRINTS" id="PR00942">
    <property type="entry name" value="CUATPASEI"/>
</dbReference>
<evidence type="ECO:0000259" key="7">
    <source>
        <dbReference type="PROSITE" id="PS50846"/>
    </source>
</evidence>
<keyword evidence="11" id="KW-1185">Reference proteome</keyword>
<dbReference type="Proteomes" id="UP000264294">
    <property type="component" value="Unassembled WGS sequence"/>
</dbReference>
<protein>
    <recommendedName>
        <fullName evidence="2">Copper chaperone CopZ</fullName>
    </recommendedName>
</protein>